<dbReference type="EMBL" id="FNEJ01000028">
    <property type="protein sequence ID" value="SDJ38420.1"/>
    <property type="molecule type" value="Genomic_DNA"/>
</dbReference>
<sequence length="201" mass="21282">MFDDSAKLATLVGSRLCHDLVSPIGAIRNGLELVALSGAGGGSEEMTLIEDSCASAAARIAFFRIAFGSAKGEQMIGRREITKLLAEYCRGGRIMPDWQPADDTPRPTVQLVLLGWLCCESALPQGGTITISTDGTTWRLSAAGPRLQLEPDVWAQLSTTALAQVITPARVQFACLSMLAAVAGRQLEVADQPGAVTLLIR</sequence>
<name>A0A1G8TCL2_9RHOB</name>
<dbReference type="STRING" id="555512.SAMN04487993_10114"/>
<proteinExistence type="predicted"/>
<dbReference type="InterPro" id="IPR036890">
    <property type="entry name" value="HATPase_C_sf"/>
</dbReference>
<gene>
    <name evidence="2" type="ORF">SAMN04487993_10114</name>
    <name evidence="3" type="ORF">SAMN04487993_102885</name>
</gene>
<keyword evidence="4" id="KW-1185">Reference proteome</keyword>
<accession>A0A1G8TCL2</accession>
<evidence type="ECO:0000313" key="2">
    <source>
        <dbReference type="EMBL" id="SDI83944.1"/>
    </source>
</evidence>
<dbReference type="Gene3D" id="1.10.287.130">
    <property type="match status" value="1"/>
</dbReference>
<dbReference type="GO" id="GO:0016740">
    <property type="term" value="F:transferase activity"/>
    <property type="evidence" value="ECO:0007669"/>
    <property type="project" value="UniProtKB-KW"/>
</dbReference>
<evidence type="ECO:0000313" key="3">
    <source>
        <dbReference type="EMBL" id="SDJ38420.1"/>
    </source>
</evidence>
<feature type="domain" description="Histidine phosphotransferase ChpT C-terminal" evidence="1">
    <location>
        <begin position="79"/>
        <end position="190"/>
    </location>
</feature>
<dbReference type="AlphaFoldDB" id="A0A1G8TCL2"/>
<dbReference type="Proteomes" id="UP000199093">
    <property type="component" value="Unassembled WGS sequence"/>
</dbReference>
<evidence type="ECO:0000313" key="4">
    <source>
        <dbReference type="Proteomes" id="UP000199093"/>
    </source>
</evidence>
<keyword evidence="3" id="KW-0808">Transferase</keyword>
<reference evidence="3 4" key="1">
    <citation type="submission" date="2016-10" db="EMBL/GenBank/DDBJ databases">
        <authorList>
            <person name="de Groot N.N."/>
        </authorList>
    </citation>
    <scope>NUCLEOTIDE SEQUENCE [LARGE SCALE GENOMIC DNA]</scope>
    <source>
        <strain evidence="3 4">DSM 26424</strain>
    </source>
</reference>
<dbReference type="InterPro" id="IPR018762">
    <property type="entry name" value="ChpT_C"/>
</dbReference>
<dbReference type="Pfam" id="PF10090">
    <property type="entry name" value="HPTransfase"/>
    <property type="match status" value="1"/>
</dbReference>
<organism evidence="3 4">
    <name type="scientific">Salipiger marinus</name>
    <dbReference type="NCBI Taxonomy" id="555512"/>
    <lineage>
        <taxon>Bacteria</taxon>
        <taxon>Pseudomonadati</taxon>
        <taxon>Pseudomonadota</taxon>
        <taxon>Alphaproteobacteria</taxon>
        <taxon>Rhodobacterales</taxon>
        <taxon>Roseobacteraceae</taxon>
        <taxon>Salipiger</taxon>
    </lineage>
</organism>
<dbReference type="Gene3D" id="3.30.565.10">
    <property type="entry name" value="Histidine kinase-like ATPase, C-terminal domain"/>
    <property type="match status" value="1"/>
</dbReference>
<protein>
    <submittedName>
        <fullName evidence="3">Histidine phosphotransferase ChpT</fullName>
    </submittedName>
</protein>
<dbReference type="RefSeq" id="WP_089847846.1">
    <property type="nucleotide sequence ID" value="NZ_FNEJ01000011.1"/>
</dbReference>
<evidence type="ECO:0000259" key="1">
    <source>
        <dbReference type="Pfam" id="PF10090"/>
    </source>
</evidence>
<dbReference type="OrthoDB" id="9803702at2"/>
<dbReference type="EMBL" id="FNEJ01000011">
    <property type="protein sequence ID" value="SDI83944.1"/>
    <property type="molecule type" value="Genomic_DNA"/>
</dbReference>